<dbReference type="Gene3D" id="3.40.630.30">
    <property type="match status" value="1"/>
</dbReference>
<feature type="domain" description="N-acetyltransferase" evidence="1">
    <location>
        <begin position="118"/>
        <end position="240"/>
    </location>
</feature>
<proteinExistence type="predicted"/>
<dbReference type="RefSeq" id="WP_274042215.1">
    <property type="nucleotide sequence ID" value="NZ_JANCPR020000003.1"/>
</dbReference>
<evidence type="ECO:0000313" key="3">
    <source>
        <dbReference type="Proteomes" id="UP001214441"/>
    </source>
</evidence>
<dbReference type="InterPro" id="IPR027365">
    <property type="entry name" value="GNAT_acetyltra_YdfB-like"/>
</dbReference>
<dbReference type="GO" id="GO:0016746">
    <property type="term" value="F:acyltransferase activity"/>
    <property type="evidence" value="ECO:0007669"/>
    <property type="project" value="UniProtKB-KW"/>
</dbReference>
<gene>
    <name evidence="2" type="ORF">NMN56_003355</name>
</gene>
<organism evidence="2 3">
    <name type="scientific">Streptomyces iconiensis</name>
    <dbReference type="NCBI Taxonomy" id="1384038"/>
    <lineage>
        <taxon>Bacteria</taxon>
        <taxon>Bacillati</taxon>
        <taxon>Actinomycetota</taxon>
        <taxon>Actinomycetes</taxon>
        <taxon>Kitasatosporales</taxon>
        <taxon>Streptomycetaceae</taxon>
        <taxon>Streptomyces</taxon>
    </lineage>
</organism>
<dbReference type="PROSITE" id="PS51186">
    <property type="entry name" value="GNAT"/>
    <property type="match status" value="1"/>
</dbReference>
<protein>
    <submittedName>
        <fullName evidence="2">GNAT family N-acetyltransferase</fullName>
        <ecNumber evidence="2">2.3.1.-</ecNumber>
    </submittedName>
</protein>
<accession>A0ABT6ZPL6</accession>
<reference evidence="2 3" key="1">
    <citation type="submission" date="2023-05" db="EMBL/GenBank/DDBJ databases">
        <title>Streptantibioticus silvisoli sp. nov., acidotolerant actinomycetes 1 from pine litter.</title>
        <authorList>
            <person name="Swiecimska M."/>
            <person name="Golinska P."/>
            <person name="Sangal V."/>
            <person name="Wachnowicz B."/>
            <person name="Goodfellow M."/>
        </authorList>
    </citation>
    <scope>NUCLEOTIDE SEQUENCE [LARGE SCALE GENOMIC DNA]</scope>
    <source>
        <strain evidence="2 3">DSM 42109</strain>
    </source>
</reference>
<keyword evidence="3" id="KW-1185">Reference proteome</keyword>
<sequence length="240" mass="24940">MADDSLVARVRGLWEQLAAGPVSFPANGGVAIAASPDSRLCPPSFAGVVRVGDAAIVTAPDDDQADLLREVLEHARVDSLVCISGLGAMLPVNEVLGPAALGYVSRDEFRPARNGAAIMCRAPGQGDVRVLVESVGPDDADESGIEEISSPVFVVCEGSEVLAAAGYHMWPASTAHLCVLTAPQQRGRGLARQVASAAVSHALDADLLVQWRARSAASRRVAAALGFRELGDQLSVRLGE</sequence>
<dbReference type="EMBL" id="JANCPR020000003">
    <property type="protein sequence ID" value="MDJ1131003.1"/>
    <property type="molecule type" value="Genomic_DNA"/>
</dbReference>
<evidence type="ECO:0000259" key="1">
    <source>
        <dbReference type="PROSITE" id="PS51186"/>
    </source>
</evidence>
<dbReference type="SUPFAM" id="SSF55729">
    <property type="entry name" value="Acyl-CoA N-acyltransferases (Nat)"/>
    <property type="match status" value="1"/>
</dbReference>
<keyword evidence="2" id="KW-0808">Transferase</keyword>
<dbReference type="Proteomes" id="UP001214441">
    <property type="component" value="Unassembled WGS sequence"/>
</dbReference>
<dbReference type="EC" id="2.3.1.-" evidence="2"/>
<keyword evidence="2" id="KW-0012">Acyltransferase</keyword>
<comment type="caution">
    <text evidence="2">The sequence shown here is derived from an EMBL/GenBank/DDBJ whole genome shotgun (WGS) entry which is preliminary data.</text>
</comment>
<evidence type="ECO:0000313" key="2">
    <source>
        <dbReference type="EMBL" id="MDJ1131003.1"/>
    </source>
</evidence>
<dbReference type="InterPro" id="IPR016181">
    <property type="entry name" value="Acyl_CoA_acyltransferase"/>
</dbReference>
<name>A0ABT6ZPL6_9ACTN</name>
<dbReference type="Pfam" id="PF12746">
    <property type="entry name" value="GNAT_acetyltran"/>
    <property type="match status" value="1"/>
</dbReference>
<dbReference type="InterPro" id="IPR000182">
    <property type="entry name" value="GNAT_dom"/>
</dbReference>